<reference evidence="1" key="1">
    <citation type="submission" date="2021-01" db="EMBL/GenBank/DDBJ databases">
        <title>Whole genome shotgun sequence of Rhizocola hellebori NBRC 109834.</title>
        <authorList>
            <person name="Komaki H."/>
            <person name="Tamura T."/>
        </authorList>
    </citation>
    <scope>NUCLEOTIDE SEQUENCE</scope>
    <source>
        <strain evidence="1">NBRC 109834</strain>
    </source>
</reference>
<comment type="caution">
    <text evidence="1">The sequence shown here is derived from an EMBL/GenBank/DDBJ whole genome shotgun (WGS) entry which is preliminary data.</text>
</comment>
<dbReference type="EMBL" id="BONY01000123">
    <property type="protein sequence ID" value="GIH11208.1"/>
    <property type="molecule type" value="Genomic_DNA"/>
</dbReference>
<dbReference type="InterPro" id="IPR005502">
    <property type="entry name" value="Ribosyl_crysJ1"/>
</dbReference>
<evidence type="ECO:0000313" key="2">
    <source>
        <dbReference type="Proteomes" id="UP000612899"/>
    </source>
</evidence>
<sequence length="334" mass="34360">MLGLVVGDAVGTAGGALSVDGPLIGTSAGQLVCFTVEGVIRAHVRISHRGICHPPSVVWHAYHRWAVMQGIPGIKEWHAFADVPWPDGWLAQVSALAIRRGSAPATVSALQSGRLGTVEEPSGASIGAHALTRTLPTGLIKWWLSEPEKLAMEIAALTHAPAAAGVAALGATIVANLANGHEVGEAVRSSLRDCQTLLNHDANSVLASALAASNERSPDASALAGLAPKATALASLAGATYVAASFPEPGQIRDALLFAASVPHGKHIAAAAGALLGSAHGVDALPTDWISRLELGWVADTLARDMISEFADSPSGGEYTLASDSNWMSRYPGW</sequence>
<dbReference type="InterPro" id="IPR036705">
    <property type="entry name" value="Ribosyl_crysJ1_sf"/>
</dbReference>
<evidence type="ECO:0000313" key="1">
    <source>
        <dbReference type="EMBL" id="GIH11208.1"/>
    </source>
</evidence>
<keyword evidence="2" id="KW-1185">Reference proteome</keyword>
<name>A0A8J3QHY3_9ACTN</name>
<dbReference type="SUPFAM" id="SSF101478">
    <property type="entry name" value="ADP-ribosylglycohydrolase"/>
    <property type="match status" value="1"/>
</dbReference>
<dbReference type="AlphaFoldDB" id="A0A8J3QHY3"/>
<proteinExistence type="predicted"/>
<protein>
    <submittedName>
        <fullName evidence="1">ADP-ribosylglycohydrolase</fullName>
    </submittedName>
</protein>
<dbReference type="Pfam" id="PF03747">
    <property type="entry name" value="ADP_ribosyl_GH"/>
    <property type="match status" value="1"/>
</dbReference>
<dbReference type="Gene3D" id="1.10.4080.10">
    <property type="entry name" value="ADP-ribosylation/Crystallin J1"/>
    <property type="match status" value="1"/>
</dbReference>
<organism evidence="1 2">
    <name type="scientific">Rhizocola hellebori</name>
    <dbReference type="NCBI Taxonomy" id="1392758"/>
    <lineage>
        <taxon>Bacteria</taxon>
        <taxon>Bacillati</taxon>
        <taxon>Actinomycetota</taxon>
        <taxon>Actinomycetes</taxon>
        <taxon>Micromonosporales</taxon>
        <taxon>Micromonosporaceae</taxon>
        <taxon>Rhizocola</taxon>
    </lineage>
</organism>
<accession>A0A8J3QHY3</accession>
<gene>
    <name evidence="1" type="ORF">Rhe02_92750</name>
</gene>
<dbReference type="Proteomes" id="UP000612899">
    <property type="component" value="Unassembled WGS sequence"/>
</dbReference>